<organism evidence="1 2">
    <name type="scientific">Kinneretia aquatilis</name>
    <dbReference type="NCBI Taxonomy" id="2070761"/>
    <lineage>
        <taxon>Bacteria</taxon>
        <taxon>Pseudomonadati</taxon>
        <taxon>Pseudomonadota</taxon>
        <taxon>Betaproteobacteria</taxon>
        <taxon>Burkholderiales</taxon>
        <taxon>Sphaerotilaceae</taxon>
        <taxon>Roseateles</taxon>
    </lineage>
</organism>
<name>A0A2N8KYZ5_9BURK</name>
<evidence type="ECO:0000313" key="1">
    <source>
        <dbReference type="EMBL" id="PND38669.1"/>
    </source>
</evidence>
<dbReference type="Proteomes" id="UP000235916">
    <property type="component" value="Unassembled WGS sequence"/>
</dbReference>
<gene>
    <name evidence="1" type="ORF">C1O66_14805</name>
</gene>
<comment type="caution">
    <text evidence="1">The sequence shown here is derived from an EMBL/GenBank/DDBJ whole genome shotgun (WGS) entry which is preliminary data.</text>
</comment>
<dbReference type="AlphaFoldDB" id="A0A2N8KYZ5"/>
<dbReference type="OrthoDB" id="6862397at2"/>
<reference evidence="1 2" key="1">
    <citation type="submission" date="2018-01" db="EMBL/GenBank/DDBJ databases">
        <title>Draft genome sequence of Paucibacter aquatile CR182 isolated from freshwater of the Nakdong River.</title>
        <authorList>
            <person name="Choi A."/>
            <person name="Chung E.J."/>
        </authorList>
    </citation>
    <scope>NUCLEOTIDE SEQUENCE [LARGE SCALE GENOMIC DNA]</scope>
    <source>
        <strain evidence="1 2">CR182</strain>
    </source>
</reference>
<protein>
    <recommendedName>
        <fullName evidence="3">DUF2889 domain-containing protein</fullName>
    </recommendedName>
</protein>
<accession>A0A2N8KYZ5</accession>
<dbReference type="RefSeq" id="WP_102768588.1">
    <property type="nucleotide sequence ID" value="NZ_POSP01000003.1"/>
</dbReference>
<proteinExistence type="predicted"/>
<sequence length="200" mass="21737">MSLSSPTSERRLLHRRAIDVQVYARDDGLYEVEAGLTDTKTRDLPLATGLRLAGDPIHAMQLLLTVDAELNVLAARSATTWMPYAGVCDEHGNAYGRLVGLNLMKGFRLGLKERLAGVKGCTHLTELCQILPTAVIQAFAGLVLDVREGSADGLPPFQLDRCHALRRDGEVVRTHYPRWYRSADAASPLAAVTAMPASTS</sequence>
<evidence type="ECO:0008006" key="3">
    <source>
        <dbReference type="Google" id="ProtNLM"/>
    </source>
</evidence>
<dbReference type="EMBL" id="POSP01000003">
    <property type="protein sequence ID" value="PND38669.1"/>
    <property type="molecule type" value="Genomic_DNA"/>
</dbReference>
<evidence type="ECO:0000313" key="2">
    <source>
        <dbReference type="Proteomes" id="UP000235916"/>
    </source>
</evidence>
<dbReference type="InterPro" id="IPR021312">
    <property type="entry name" value="DUF2889"/>
</dbReference>
<dbReference type="Pfam" id="PF11136">
    <property type="entry name" value="DUF2889"/>
    <property type="match status" value="1"/>
</dbReference>
<keyword evidence="2" id="KW-1185">Reference proteome</keyword>